<evidence type="ECO:0000256" key="3">
    <source>
        <dbReference type="ARBA" id="ARBA00022722"/>
    </source>
</evidence>
<comment type="caution">
    <text evidence="11">The sequence shown here is derived from an EMBL/GenBank/DDBJ whole genome shotgun (WGS) entry which is preliminary data.</text>
</comment>
<dbReference type="SUPFAM" id="SSF53098">
    <property type="entry name" value="Ribonuclease H-like"/>
    <property type="match status" value="2"/>
</dbReference>
<dbReference type="Pfam" id="PF13456">
    <property type="entry name" value="RVT_3"/>
    <property type="match status" value="1"/>
</dbReference>
<dbReference type="InterPro" id="IPR043128">
    <property type="entry name" value="Rev_trsase/Diguanyl_cyclase"/>
</dbReference>
<feature type="domain" description="Reverse transcriptase RNase H-like" evidence="9">
    <location>
        <begin position="199"/>
        <end position="296"/>
    </location>
</feature>
<dbReference type="Gene3D" id="1.10.340.70">
    <property type="match status" value="1"/>
</dbReference>
<dbReference type="Pfam" id="PF17921">
    <property type="entry name" value="Integrase_H2C2"/>
    <property type="match status" value="1"/>
</dbReference>
<dbReference type="InterPro" id="IPR050951">
    <property type="entry name" value="Retrovirus_Pol_polyprotein"/>
</dbReference>
<gene>
    <name evidence="11" type="ORF">Pfra01_000131400</name>
</gene>
<evidence type="ECO:0000259" key="10">
    <source>
        <dbReference type="Pfam" id="PF17921"/>
    </source>
</evidence>
<dbReference type="Proteomes" id="UP001165121">
    <property type="component" value="Unassembled WGS sequence"/>
</dbReference>
<evidence type="ECO:0000259" key="9">
    <source>
        <dbReference type="Pfam" id="PF17917"/>
    </source>
</evidence>
<dbReference type="PANTHER" id="PTHR37984:SF5">
    <property type="entry name" value="PROTEIN NYNRIN-LIKE"/>
    <property type="match status" value="1"/>
</dbReference>
<dbReference type="EMBL" id="BSXT01000107">
    <property type="protein sequence ID" value="GMF17723.1"/>
    <property type="molecule type" value="Genomic_DNA"/>
</dbReference>
<keyword evidence="12" id="KW-1185">Reference proteome</keyword>
<evidence type="ECO:0000313" key="11">
    <source>
        <dbReference type="EMBL" id="GMF17723.1"/>
    </source>
</evidence>
<dbReference type="SUPFAM" id="SSF56672">
    <property type="entry name" value="DNA/RNA polymerases"/>
    <property type="match status" value="1"/>
</dbReference>
<dbReference type="InterPro" id="IPR043502">
    <property type="entry name" value="DNA/RNA_pol_sf"/>
</dbReference>
<sequence>MKEAEAKALALRKEFMAISRRSLTSARPALQTKYEADHRALAKHGPLMELINSPAADMFTVGEPDQSKLAPVFHRRSFVDDICFGGATFDECLETLDRLLARFAECRISVSFTKSVFVQHKVDFLSHEVTNDGIRANSKKLAAIAELPFPSSKKGMQSFLGAPIITGASYKAWLGTRGAFTALRRKVAEAPILRHFDGSKDVYIMLYANEWALSSTLMQMQDEVLHPVRFCGRVLKENDLNYHPAEKEVLALIQVLKVCYTLLAGKTLHVYTRFSTLEWVFQSKSLFGRLVQFALFRSQWHLKIKRVRERDIEFAKLLQSSITPFVSLDDATAPLAPPSKGSATVRTTPHLFYASITRSYDGYVLSFDGSAKTENHGGHGSCSWILWKLPAWGIVIAASAHLPSTTVNIAEYTGMKNGVRSAIEHGVTDLIIVGDSRLAIQQSMGVIECRKETLQLKLSQHKELTAQLKSTRHLHVVRAYNAAADSLATEALESQVTKVVLSDSRKTELKALNKIPEVLYVDEQALAETDLPAQRMQPIPQTETHTVSQTVEEPQVTAVARNQSRRVSFTESTRHRPTSQEAVNEVDDLPSDQESPISPQGGAQRAAREGTGNLETNLDEPVRADPKEEERTQQQSRQNESGDFKRAATASKLADRFVLDEDGLLQYVGKGRKLDEVGEHEPQLRQVIPTTMIDEVLQSCHDSIEGGHQGITRTFHRVKKDYYWVGLYATVTRHVRACADCSTSKGKPHLKGYSPGNVLAERPFQLLSMDFVTPLPKPRRGDTSLLLFQCSFTGYVIAKAMSSTKAQDAAEANGQQERSVKSIVQTVNVYVEAPLLQDWHDIAEKTAHAINNAMDTTRKETPFYLVHRWDPQSTLKAITSSLRLGDGSLTDATAWRREANRQHEVALAMAKPYQATEKAQRAKEHNEA</sequence>
<dbReference type="AlphaFoldDB" id="A0A9W6TLJ4"/>
<dbReference type="GO" id="GO:0003964">
    <property type="term" value="F:RNA-directed DNA polymerase activity"/>
    <property type="evidence" value="ECO:0007669"/>
    <property type="project" value="UniProtKB-KW"/>
</dbReference>
<proteinExistence type="predicted"/>
<evidence type="ECO:0000256" key="4">
    <source>
        <dbReference type="ARBA" id="ARBA00022759"/>
    </source>
</evidence>
<dbReference type="FunFam" id="1.10.340.70:FF:000001">
    <property type="entry name" value="Retrovirus-related Pol polyprotein from transposon gypsy-like Protein"/>
    <property type="match status" value="1"/>
</dbReference>
<dbReference type="InterPro" id="IPR036397">
    <property type="entry name" value="RNaseH_sf"/>
</dbReference>
<dbReference type="GO" id="GO:0003676">
    <property type="term" value="F:nucleic acid binding"/>
    <property type="evidence" value="ECO:0007669"/>
    <property type="project" value="InterPro"/>
</dbReference>
<evidence type="ECO:0000259" key="8">
    <source>
        <dbReference type="Pfam" id="PF13456"/>
    </source>
</evidence>
<keyword evidence="3" id="KW-0540">Nuclease</keyword>
<dbReference type="InterPro" id="IPR041588">
    <property type="entry name" value="Integrase_H2C2"/>
</dbReference>
<evidence type="ECO:0000256" key="6">
    <source>
        <dbReference type="ARBA" id="ARBA00022918"/>
    </source>
</evidence>
<evidence type="ECO:0000256" key="1">
    <source>
        <dbReference type="ARBA" id="ARBA00022679"/>
    </source>
</evidence>
<feature type="domain" description="RNase H type-1" evidence="8">
    <location>
        <begin position="375"/>
        <end position="491"/>
    </location>
</feature>
<protein>
    <submittedName>
        <fullName evidence="11">Unnamed protein product</fullName>
    </submittedName>
</protein>
<feature type="compositionally biased region" description="Polar residues" evidence="7">
    <location>
        <begin position="560"/>
        <end position="571"/>
    </location>
</feature>
<name>A0A9W6TLJ4_9STRA</name>
<organism evidence="11 12">
    <name type="scientific">Phytophthora fragariaefolia</name>
    <dbReference type="NCBI Taxonomy" id="1490495"/>
    <lineage>
        <taxon>Eukaryota</taxon>
        <taxon>Sar</taxon>
        <taxon>Stramenopiles</taxon>
        <taxon>Oomycota</taxon>
        <taxon>Peronosporomycetes</taxon>
        <taxon>Peronosporales</taxon>
        <taxon>Peronosporaceae</taxon>
        <taxon>Phytophthora</taxon>
    </lineage>
</organism>
<keyword evidence="1" id="KW-0808">Transferase</keyword>
<dbReference type="Gene3D" id="3.30.420.10">
    <property type="entry name" value="Ribonuclease H-like superfamily/Ribonuclease H"/>
    <property type="match status" value="3"/>
</dbReference>
<dbReference type="Gene3D" id="3.30.70.270">
    <property type="match status" value="1"/>
</dbReference>
<dbReference type="InterPro" id="IPR041373">
    <property type="entry name" value="RT_RNaseH"/>
</dbReference>
<feature type="domain" description="Integrase zinc-binding" evidence="10">
    <location>
        <begin position="688"/>
        <end position="745"/>
    </location>
</feature>
<evidence type="ECO:0000256" key="5">
    <source>
        <dbReference type="ARBA" id="ARBA00022801"/>
    </source>
</evidence>
<accession>A0A9W6TLJ4</accession>
<reference evidence="11" key="1">
    <citation type="submission" date="2023-04" db="EMBL/GenBank/DDBJ databases">
        <title>Phytophthora fragariaefolia NBRC 109709.</title>
        <authorList>
            <person name="Ichikawa N."/>
            <person name="Sato H."/>
            <person name="Tonouchi N."/>
        </authorList>
    </citation>
    <scope>NUCLEOTIDE SEQUENCE</scope>
    <source>
        <strain evidence="11">NBRC 109709</strain>
    </source>
</reference>
<dbReference type="PANTHER" id="PTHR37984">
    <property type="entry name" value="PROTEIN CBG26694"/>
    <property type="match status" value="1"/>
</dbReference>
<keyword evidence="5" id="KW-0378">Hydrolase</keyword>
<dbReference type="Pfam" id="PF17917">
    <property type="entry name" value="RT_RNaseH"/>
    <property type="match status" value="1"/>
</dbReference>
<evidence type="ECO:0000313" key="12">
    <source>
        <dbReference type="Proteomes" id="UP001165121"/>
    </source>
</evidence>
<dbReference type="GO" id="GO:0004523">
    <property type="term" value="F:RNA-DNA hybrid ribonuclease activity"/>
    <property type="evidence" value="ECO:0007669"/>
    <property type="project" value="InterPro"/>
</dbReference>
<evidence type="ECO:0000256" key="7">
    <source>
        <dbReference type="SAM" id="MobiDB-lite"/>
    </source>
</evidence>
<feature type="compositionally biased region" description="Basic and acidic residues" evidence="7">
    <location>
        <begin position="620"/>
        <end position="632"/>
    </location>
</feature>
<feature type="compositionally biased region" description="Polar residues" evidence="7">
    <location>
        <begin position="539"/>
        <end position="552"/>
    </location>
</feature>
<dbReference type="InterPro" id="IPR002156">
    <property type="entry name" value="RNaseH_domain"/>
</dbReference>
<dbReference type="InterPro" id="IPR012337">
    <property type="entry name" value="RNaseH-like_sf"/>
</dbReference>
<keyword evidence="4" id="KW-0255">Endonuclease</keyword>
<keyword evidence="2" id="KW-0548">Nucleotidyltransferase</keyword>
<evidence type="ECO:0000256" key="2">
    <source>
        <dbReference type="ARBA" id="ARBA00022695"/>
    </source>
</evidence>
<keyword evidence="6" id="KW-0695">RNA-directed DNA polymerase</keyword>
<feature type="region of interest" description="Disordered" evidence="7">
    <location>
        <begin position="533"/>
        <end position="647"/>
    </location>
</feature>